<dbReference type="Proteomes" id="UP000279236">
    <property type="component" value="Unassembled WGS sequence"/>
</dbReference>
<evidence type="ECO:0000313" key="11">
    <source>
        <dbReference type="Proteomes" id="UP000279236"/>
    </source>
</evidence>
<comment type="similarity">
    <text evidence="2">Belongs to the VPS37 family.</text>
</comment>
<reference evidence="10 11" key="1">
    <citation type="submission" date="2018-11" db="EMBL/GenBank/DDBJ databases">
        <title>Genome sequence of Apiotrichum porosum DSM 27194.</title>
        <authorList>
            <person name="Aliyu H."/>
            <person name="Gorte O."/>
            <person name="Ochsenreither K."/>
        </authorList>
    </citation>
    <scope>NUCLEOTIDE SEQUENCE [LARGE SCALE GENOMIC DNA]</scope>
    <source>
        <strain evidence="10 11">DSM 27194</strain>
    </source>
</reference>
<dbReference type="AlphaFoldDB" id="A0A427YAY0"/>
<dbReference type="GO" id="GO:0006612">
    <property type="term" value="P:protein targeting to membrane"/>
    <property type="evidence" value="ECO:0007669"/>
    <property type="project" value="TreeGrafter"/>
</dbReference>
<dbReference type="Gene3D" id="1.10.287.660">
    <property type="entry name" value="Helix hairpin bin"/>
    <property type="match status" value="1"/>
</dbReference>
<keyword evidence="3 6" id="KW-0813">Transport</keyword>
<keyword evidence="11" id="KW-1185">Reference proteome</keyword>
<dbReference type="EMBL" id="RSCE01000001">
    <property type="protein sequence ID" value="RSH88262.1"/>
    <property type="molecule type" value="Genomic_DNA"/>
</dbReference>
<dbReference type="PANTHER" id="PTHR13678:SF2">
    <property type="entry name" value="VACUOLAR PROTEIN SORTING-ASSOCIATED PROTEIN 37A"/>
    <property type="match status" value="1"/>
</dbReference>
<protein>
    <recommendedName>
        <fullName evidence="9">VPS37 C-terminal domain-containing protein</fullName>
    </recommendedName>
</protein>
<gene>
    <name evidence="10" type="ORF">EHS24_000796</name>
</gene>
<comment type="caution">
    <text evidence="10">The sequence shown here is derived from an EMBL/GenBank/DDBJ whole genome shotgun (WGS) entry which is preliminary data.</text>
</comment>
<keyword evidence="5 6" id="KW-0653">Protein transport</keyword>
<keyword evidence="4" id="KW-0967">Endosome</keyword>
<dbReference type="GO" id="GO:0000813">
    <property type="term" value="C:ESCRT I complex"/>
    <property type="evidence" value="ECO:0007669"/>
    <property type="project" value="TreeGrafter"/>
</dbReference>
<proteinExistence type="inferred from homology"/>
<evidence type="ECO:0000313" key="10">
    <source>
        <dbReference type="EMBL" id="RSH88262.1"/>
    </source>
</evidence>
<keyword evidence="7" id="KW-0175">Coiled coil</keyword>
<dbReference type="GeneID" id="39585339"/>
<feature type="coiled-coil region" evidence="7">
    <location>
        <begin position="40"/>
        <end position="67"/>
    </location>
</feature>
<dbReference type="PROSITE" id="PS51314">
    <property type="entry name" value="VPS37_C"/>
    <property type="match status" value="1"/>
</dbReference>
<dbReference type="OrthoDB" id="10260857at2759"/>
<dbReference type="SUPFAM" id="SSF140111">
    <property type="entry name" value="Endosomal sorting complex assembly domain"/>
    <property type="match status" value="1"/>
</dbReference>
<evidence type="ECO:0000256" key="5">
    <source>
        <dbReference type="ARBA" id="ARBA00022927"/>
    </source>
</evidence>
<organism evidence="10 11">
    <name type="scientific">Apiotrichum porosum</name>
    <dbReference type="NCBI Taxonomy" id="105984"/>
    <lineage>
        <taxon>Eukaryota</taxon>
        <taxon>Fungi</taxon>
        <taxon>Dikarya</taxon>
        <taxon>Basidiomycota</taxon>
        <taxon>Agaricomycotina</taxon>
        <taxon>Tremellomycetes</taxon>
        <taxon>Trichosporonales</taxon>
        <taxon>Trichosporonaceae</taxon>
        <taxon>Apiotrichum</taxon>
    </lineage>
</organism>
<dbReference type="STRING" id="105984.A0A427YAY0"/>
<evidence type="ECO:0000259" key="9">
    <source>
        <dbReference type="PROSITE" id="PS51314"/>
    </source>
</evidence>
<evidence type="ECO:0000256" key="2">
    <source>
        <dbReference type="ARBA" id="ARBA00007617"/>
    </source>
</evidence>
<sequence length="196" mass="22091">MATSLLQQFPSLASYPPSFLKDLLSSPDLTEAFLFSLPEVQELAAEVERLGHENDNLARNNLAMRDELIALRDATAQSYTHAEQLKKHWAEIEKSQANLYQRQRPSFLHLRLRHSLTAQDDASEKIATTFIEGGNGGNGSGTASRVDSPAPGAEEKVRDHALDDFITEFKAARKTYHKRAIWAERWSRGEVAWRDD</sequence>
<name>A0A427YAY0_9TREE</name>
<evidence type="ECO:0000256" key="4">
    <source>
        <dbReference type="ARBA" id="ARBA00022753"/>
    </source>
</evidence>
<comment type="subcellular location">
    <subcellularLocation>
        <location evidence="1">Endosome</location>
    </subcellularLocation>
</comment>
<dbReference type="InterPro" id="IPR009851">
    <property type="entry name" value="Mod_r"/>
</dbReference>
<evidence type="ECO:0000256" key="6">
    <source>
        <dbReference type="PROSITE-ProRule" id="PRU00646"/>
    </source>
</evidence>
<dbReference type="InterPro" id="IPR037202">
    <property type="entry name" value="ESCRT_assembly_dom"/>
</dbReference>
<dbReference type="PANTHER" id="PTHR13678">
    <property type="entry name" value="VACUOLAR PROTEIN SORTING-ASSOCIATED PROTEIN 37"/>
    <property type="match status" value="1"/>
</dbReference>
<feature type="domain" description="VPS37 C-terminal" evidence="9">
    <location>
        <begin position="86"/>
        <end position="196"/>
    </location>
</feature>
<dbReference type="GO" id="GO:0006623">
    <property type="term" value="P:protein targeting to vacuole"/>
    <property type="evidence" value="ECO:0007669"/>
    <property type="project" value="TreeGrafter"/>
</dbReference>
<evidence type="ECO:0000256" key="1">
    <source>
        <dbReference type="ARBA" id="ARBA00004177"/>
    </source>
</evidence>
<dbReference type="RefSeq" id="XP_028480470.1">
    <property type="nucleotide sequence ID" value="XM_028616613.1"/>
</dbReference>
<feature type="region of interest" description="Disordered" evidence="8">
    <location>
        <begin position="131"/>
        <end position="154"/>
    </location>
</feature>
<accession>A0A427YAY0</accession>
<dbReference type="Pfam" id="PF07200">
    <property type="entry name" value="Mod_r"/>
    <property type="match status" value="1"/>
</dbReference>
<dbReference type="GO" id="GO:0043162">
    <property type="term" value="P:ubiquitin-dependent protein catabolic process via the multivesicular body sorting pathway"/>
    <property type="evidence" value="ECO:0007669"/>
    <property type="project" value="TreeGrafter"/>
</dbReference>
<dbReference type="InterPro" id="IPR029012">
    <property type="entry name" value="Helix_hairpin_bin_sf"/>
</dbReference>
<evidence type="ECO:0000256" key="8">
    <source>
        <dbReference type="SAM" id="MobiDB-lite"/>
    </source>
</evidence>
<evidence type="ECO:0000256" key="3">
    <source>
        <dbReference type="ARBA" id="ARBA00022448"/>
    </source>
</evidence>
<evidence type="ECO:0000256" key="7">
    <source>
        <dbReference type="SAM" id="Coils"/>
    </source>
</evidence>